<evidence type="ECO:0000256" key="3">
    <source>
        <dbReference type="ARBA" id="ARBA00022884"/>
    </source>
</evidence>
<evidence type="ECO:0000256" key="9">
    <source>
        <dbReference type="RuleBase" id="RU003624"/>
    </source>
</evidence>
<evidence type="ECO:0000313" key="11">
    <source>
        <dbReference type="EMBL" id="QKE31084.1"/>
    </source>
</evidence>
<dbReference type="Pfam" id="PF07650">
    <property type="entry name" value="KH_2"/>
    <property type="match status" value="1"/>
</dbReference>
<evidence type="ECO:0000256" key="7">
    <source>
        <dbReference type="ARBA" id="ARBA00035473"/>
    </source>
</evidence>
<dbReference type="InterPro" id="IPR036419">
    <property type="entry name" value="Ribosomal_S3_C_sf"/>
</dbReference>
<dbReference type="PROSITE" id="PS50823">
    <property type="entry name" value="KH_TYPE_2"/>
    <property type="match status" value="1"/>
</dbReference>
<dbReference type="SMART" id="SM00322">
    <property type="entry name" value="KH"/>
    <property type="match status" value="1"/>
</dbReference>
<keyword evidence="2" id="KW-0699">rRNA-binding</keyword>
<keyword evidence="5 9" id="KW-0687">Ribonucleoprotein</keyword>
<keyword evidence="11" id="KW-0934">Plastid</keyword>
<dbReference type="GeneID" id="55752423"/>
<organism evidence="11">
    <name type="scientific">Pavlova sp. NIVA-4/92</name>
    <dbReference type="NCBI Taxonomy" id="2686093"/>
    <lineage>
        <taxon>Eukaryota</taxon>
        <taxon>Haptista</taxon>
        <taxon>Haptophyta</taxon>
        <taxon>Pavlovophyceae</taxon>
        <taxon>Pavlovales</taxon>
        <taxon>Pavlovaceae</taxon>
        <taxon>Pavlova</taxon>
    </lineage>
</organism>
<dbReference type="GO" id="GO:0019843">
    <property type="term" value="F:rRNA binding"/>
    <property type="evidence" value="ECO:0007669"/>
    <property type="project" value="UniProtKB-KW"/>
</dbReference>
<dbReference type="InterPro" id="IPR005704">
    <property type="entry name" value="Ribosomal_uS3_bac-typ"/>
</dbReference>
<dbReference type="PANTHER" id="PTHR11760:SF19">
    <property type="entry name" value="SMALL RIBOSOMAL SUBUNIT PROTEIN US3C"/>
    <property type="match status" value="1"/>
</dbReference>
<dbReference type="FunFam" id="3.30.300.20:FF:000001">
    <property type="entry name" value="30S ribosomal protein S3"/>
    <property type="match status" value="1"/>
</dbReference>
<dbReference type="GO" id="GO:0006412">
    <property type="term" value="P:translation"/>
    <property type="evidence" value="ECO:0007669"/>
    <property type="project" value="InterPro"/>
</dbReference>
<dbReference type="SUPFAM" id="SSF54814">
    <property type="entry name" value="Prokaryotic type KH domain (KH-domain type II)"/>
    <property type="match status" value="1"/>
</dbReference>
<dbReference type="InterPro" id="IPR001351">
    <property type="entry name" value="Ribosomal_uS3_C"/>
</dbReference>
<dbReference type="Pfam" id="PF00189">
    <property type="entry name" value="Ribosomal_S3_C"/>
    <property type="match status" value="1"/>
</dbReference>
<dbReference type="NCBIfam" id="TIGR01009">
    <property type="entry name" value="rpsC_bact"/>
    <property type="match status" value="1"/>
</dbReference>
<dbReference type="CDD" id="cd02412">
    <property type="entry name" value="KH-II_30S_S3"/>
    <property type="match status" value="1"/>
</dbReference>
<dbReference type="Gene3D" id="3.30.1140.32">
    <property type="entry name" value="Ribosomal protein S3, C-terminal domain"/>
    <property type="match status" value="1"/>
</dbReference>
<proteinExistence type="inferred from homology"/>
<dbReference type="InterPro" id="IPR009019">
    <property type="entry name" value="KH_sf_prok-type"/>
</dbReference>
<dbReference type="PANTHER" id="PTHR11760">
    <property type="entry name" value="30S/40S RIBOSOMAL PROTEIN S3"/>
    <property type="match status" value="1"/>
</dbReference>
<evidence type="ECO:0000256" key="8">
    <source>
        <dbReference type="PROSITE-ProRule" id="PRU00118"/>
    </source>
</evidence>
<evidence type="ECO:0000256" key="1">
    <source>
        <dbReference type="ARBA" id="ARBA00010761"/>
    </source>
</evidence>
<accession>A0A7D3Q543</accession>
<feature type="domain" description="KH type-2" evidence="10">
    <location>
        <begin position="39"/>
        <end position="109"/>
    </location>
</feature>
<evidence type="ECO:0000256" key="2">
    <source>
        <dbReference type="ARBA" id="ARBA00022730"/>
    </source>
</evidence>
<gene>
    <name evidence="11" type="primary">rps3</name>
</gene>
<dbReference type="PROSITE" id="PS00548">
    <property type="entry name" value="RIBOSOMAL_S3"/>
    <property type="match status" value="1"/>
</dbReference>
<sequence>MGQKVNPTGFRLGVSKSHKSAWFTNKFDYVSSLKEDYVIRQSIENKLKDSGLSKIIIQRTPVQVEIFLHTSKPGLLFGRAGESLTRIKTSIKQIVSKDKIVRLNVIEVKNPEADAQLIAQSIAQQLSKRVAFRKAVRQSLTKVPLNLVKGVKIQVGGRLNGAEIARVEWLREGRVPLQTIRADIDYASVESHTMYGVLGIKVWVFKDLISTKNFGRETFVY</sequence>
<dbReference type="SUPFAM" id="SSF54821">
    <property type="entry name" value="Ribosomal protein S3 C-terminal domain"/>
    <property type="match status" value="1"/>
</dbReference>
<dbReference type="HAMAP" id="MF_01309_B">
    <property type="entry name" value="Ribosomal_uS3_B"/>
    <property type="match status" value="1"/>
</dbReference>
<reference evidence="11" key="1">
    <citation type="submission" date="2020-04" db="EMBL/GenBank/DDBJ databases">
        <authorList>
            <person name="Hulatt C.J."/>
            <person name="Posewitz M.C."/>
        </authorList>
    </citation>
    <scope>NUCLEOTIDE SEQUENCE</scope>
    <source>
        <strain evidence="11">NIVA-4/92</strain>
    </source>
</reference>
<evidence type="ECO:0000256" key="5">
    <source>
        <dbReference type="ARBA" id="ARBA00023274"/>
    </source>
</evidence>
<keyword evidence="3 8" id="KW-0694">RNA-binding</keyword>
<dbReference type="InterPro" id="IPR015946">
    <property type="entry name" value="KH_dom-like_a/b"/>
</dbReference>
<name>A0A7D3Q543_9EUKA</name>
<protein>
    <recommendedName>
        <fullName evidence="6">Small ribosomal subunit protein uS3c</fullName>
    </recommendedName>
    <alternativeName>
        <fullName evidence="7">30S ribosomal protein S3, chloroplastic</fullName>
    </alternativeName>
</protein>
<dbReference type="InterPro" id="IPR004044">
    <property type="entry name" value="KH_dom_type_2"/>
</dbReference>
<dbReference type="RefSeq" id="YP_009863753.1">
    <property type="nucleotide sequence ID" value="NC_049013.1"/>
</dbReference>
<dbReference type="InterPro" id="IPR057258">
    <property type="entry name" value="Ribosomal_uS3"/>
</dbReference>
<evidence type="ECO:0000256" key="6">
    <source>
        <dbReference type="ARBA" id="ARBA00035154"/>
    </source>
</evidence>
<dbReference type="GO" id="GO:0022627">
    <property type="term" value="C:cytosolic small ribosomal subunit"/>
    <property type="evidence" value="ECO:0007669"/>
    <property type="project" value="TreeGrafter"/>
</dbReference>
<comment type="similarity">
    <text evidence="1 9">Belongs to the universal ribosomal protein uS3 family.</text>
</comment>
<dbReference type="EMBL" id="MT364382">
    <property type="protein sequence ID" value="QKE31084.1"/>
    <property type="molecule type" value="Genomic_DNA"/>
</dbReference>
<dbReference type="InterPro" id="IPR018280">
    <property type="entry name" value="Ribosomal_uS3_CS"/>
</dbReference>
<dbReference type="AlphaFoldDB" id="A0A7D3Q543"/>
<dbReference type="Gene3D" id="3.30.300.20">
    <property type="match status" value="1"/>
</dbReference>
<dbReference type="GO" id="GO:0003735">
    <property type="term" value="F:structural constituent of ribosome"/>
    <property type="evidence" value="ECO:0007669"/>
    <property type="project" value="InterPro"/>
</dbReference>
<evidence type="ECO:0000259" key="10">
    <source>
        <dbReference type="PROSITE" id="PS50823"/>
    </source>
</evidence>
<keyword evidence="4 9" id="KW-0689">Ribosomal protein</keyword>
<geneLocation type="plastid" evidence="11"/>
<dbReference type="InterPro" id="IPR004087">
    <property type="entry name" value="KH_dom"/>
</dbReference>
<evidence type="ECO:0000256" key="4">
    <source>
        <dbReference type="ARBA" id="ARBA00022980"/>
    </source>
</evidence>